<dbReference type="GO" id="GO:0046653">
    <property type="term" value="P:tetrahydrofolate metabolic process"/>
    <property type="evidence" value="ECO:0007669"/>
    <property type="project" value="TreeGrafter"/>
</dbReference>
<evidence type="ECO:0008006" key="7">
    <source>
        <dbReference type="Google" id="ProtNLM"/>
    </source>
</evidence>
<dbReference type="PROSITE" id="PS51337">
    <property type="entry name" value="B12_BINDING_NTER"/>
    <property type="match status" value="1"/>
</dbReference>
<dbReference type="GO" id="GO:0031419">
    <property type="term" value="F:cobalamin binding"/>
    <property type="evidence" value="ECO:0007669"/>
    <property type="project" value="InterPro"/>
</dbReference>
<comment type="similarity">
    <text evidence="1">Belongs to the methylamine corrinoid protein family.</text>
</comment>
<dbReference type="SUPFAM" id="SSF52242">
    <property type="entry name" value="Cobalamin (vitamin B12)-binding domain"/>
    <property type="match status" value="1"/>
</dbReference>
<protein>
    <recommendedName>
        <fullName evidence="7">B12-binding domain-containing protein</fullName>
    </recommendedName>
</protein>
<dbReference type="GO" id="GO:0008705">
    <property type="term" value="F:methionine synthase activity"/>
    <property type="evidence" value="ECO:0007669"/>
    <property type="project" value="TreeGrafter"/>
</dbReference>
<comment type="caution">
    <text evidence="6">The sequence shown here is derived from an EMBL/GenBank/DDBJ whole genome shotgun (WGS) entry which is preliminary data.</text>
</comment>
<dbReference type="InterPro" id="IPR036724">
    <property type="entry name" value="Cobalamin-bd_sf"/>
</dbReference>
<feature type="non-terminal residue" evidence="6">
    <location>
        <position position="1"/>
    </location>
</feature>
<gene>
    <name evidence="6" type="ORF">S03H2_54835</name>
</gene>
<dbReference type="GO" id="GO:0005829">
    <property type="term" value="C:cytosol"/>
    <property type="evidence" value="ECO:0007669"/>
    <property type="project" value="TreeGrafter"/>
</dbReference>
<evidence type="ECO:0000256" key="1">
    <source>
        <dbReference type="ARBA" id="ARBA00010854"/>
    </source>
</evidence>
<dbReference type="GO" id="GO:0050667">
    <property type="term" value="P:homocysteine metabolic process"/>
    <property type="evidence" value="ECO:0007669"/>
    <property type="project" value="TreeGrafter"/>
</dbReference>
<evidence type="ECO:0000313" key="6">
    <source>
        <dbReference type="EMBL" id="GAH69882.1"/>
    </source>
</evidence>
<dbReference type="InterPro" id="IPR006158">
    <property type="entry name" value="Cobalamin-bd"/>
</dbReference>
<dbReference type="CDD" id="cd02070">
    <property type="entry name" value="corrinoid_protein_B12-BD"/>
    <property type="match status" value="1"/>
</dbReference>
<dbReference type="GO" id="GO:0046872">
    <property type="term" value="F:metal ion binding"/>
    <property type="evidence" value="ECO:0007669"/>
    <property type="project" value="UniProtKB-KW"/>
</dbReference>
<dbReference type="PANTHER" id="PTHR45833:SF1">
    <property type="entry name" value="METHIONINE SYNTHASE"/>
    <property type="match status" value="1"/>
</dbReference>
<dbReference type="InterPro" id="IPR036594">
    <property type="entry name" value="Meth_synthase_dom"/>
</dbReference>
<dbReference type="Gene3D" id="1.10.1240.10">
    <property type="entry name" value="Methionine synthase domain"/>
    <property type="match status" value="1"/>
</dbReference>
<dbReference type="InterPro" id="IPR003759">
    <property type="entry name" value="Cbl-bd_cap"/>
</dbReference>
<dbReference type="PROSITE" id="PS51332">
    <property type="entry name" value="B12_BINDING"/>
    <property type="match status" value="1"/>
</dbReference>
<dbReference type="InterPro" id="IPR050554">
    <property type="entry name" value="Met_Synthase/Corrinoid"/>
</dbReference>
<dbReference type="Pfam" id="PF02310">
    <property type="entry name" value="B12-binding"/>
    <property type="match status" value="1"/>
</dbReference>
<feature type="domain" description="B12-binding N-terminal" evidence="5">
    <location>
        <begin position="1"/>
        <end position="77"/>
    </location>
</feature>
<evidence type="ECO:0000259" key="4">
    <source>
        <dbReference type="PROSITE" id="PS51332"/>
    </source>
</evidence>
<dbReference type="Gene3D" id="3.40.50.280">
    <property type="entry name" value="Cobalamin-binding domain"/>
    <property type="match status" value="1"/>
</dbReference>
<evidence type="ECO:0000259" key="5">
    <source>
        <dbReference type="PROSITE" id="PS51337"/>
    </source>
</evidence>
<accession>X1HK69</accession>
<name>X1HK69_9ZZZZ</name>
<dbReference type="SMART" id="SM01018">
    <property type="entry name" value="B12-binding_2"/>
    <property type="match status" value="1"/>
</dbReference>
<proteinExistence type="inferred from homology"/>
<keyword evidence="2" id="KW-0479">Metal-binding</keyword>
<dbReference type="AlphaFoldDB" id="X1HK69"/>
<dbReference type="SUPFAM" id="SSF47644">
    <property type="entry name" value="Methionine synthase domain"/>
    <property type="match status" value="1"/>
</dbReference>
<feature type="domain" description="B12-binding" evidence="4">
    <location>
        <begin position="79"/>
        <end position="202"/>
    </location>
</feature>
<reference evidence="6" key="1">
    <citation type="journal article" date="2014" name="Front. Microbiol.">
        <title>High frequency of phylogenetically diverse reductive dehalogenase-homologous genes in deep subseafloor sedimentary metagenomes.</title>
        <authorList>
            <person name="Kawai M."/>
            <person name="Futagami T."/>
            <person name="Toyoda A."/>
            <person name="Takaki Y."/>
            <person name="Nishi S."/>
            <person name="Hori S."/>
            <person name="Arai W."/>
            <person name="Tsubouchi T."/>
            <person name="Morono Y."/>
            <person name="Uchiyama I."/>
            <person name="Ito T."/>
            <person name="Fujiyama A."/>
            <person name="Inagaki F."/>
            <person name="Takami H."/>
        </authorList>
    </citation>
    <scope>NUCLEOTIDE SEQUENCE</scope>
    <source>
        <strain evidence="6">Expedition CK06-06</strain>
    </source>
</reference>
<dbReference type="Pfam" id="PF02607">
    <property type="entry name" value="B12-binding_2"/>
    <property type="match status" value="1"/>
</dbReference>
<sequence length="202" mass="21338">INYDKDEAIRLAKMALEKGIDPAVAINEGFVKGIQAVGGLFGREEIFLPELVMGAEAMAAATDILGEAIKKSGGKAKYLAKGIAGTVQGDIHEIGIRLVTTFFIANGFDITFLGTDVSTSLFVDKAKELKPDLILLSALLTTTMPNQKEVIDSLKEAGIRESVKVIVGGAPISQDWADQIGADGYGRNTTAAVEVAKKLMGI</sequence>
<evidence type="ECO:0000256" key="3">
    <source>
        <dbReference type="ARBA" id="ARBA00023285"/>
    </source>
</evidence>
<dbReference type="FunFam" id="3.40.50.280:FF:000003">
    <property type="entry name" value="Dimethylamine methyltransferase corrinoid protein"/>
    <property type="match status" value="1"/>
</dbReference>
<keyword evidence="3" id="KW-0170">Cobalt</keyword>
<organism evidence="6">
    <name type="scientific">marine sediment metagenome</name>
    <dbReference type="NCBI Taxonomy" id="412755"/>
    <lineage>
        <taxon>unclassified sequences</taxon>
        <taxon>metagenomes</taxon>
        <taxon>ecological metagenomes</taxon>
    </lineage>
</organism>
<dbReference type="PANTHER" id="PTHR45833">
    <property type="entry name" value="METHIONINE SYNTHASE"/>
    <property type="match status" value="1"/>
</dbReference>
<dbReference type="EMBL" id="BARU01034987">
    <property type="protein sequence ID" value="GAH69882.1"/>
    <property type="molecule type" value="Genomic_DNA"/>
</dbReference>
<evidence type="ECO:0000256" key="2">
    <source>
        <dbReference type="ARBA" id="ARBA00022723"/>
    </source>
</evidence>